<dbReference type="EMBL" id="BARS01001119">
    <property type="protein sequence ID" value="GAF85633.1"/>
    <property type="molecule type" value="Genomic_DNA"/>
</dbReference>
<accession>X0SWR1</accession>
<feature type="non-terminal residue" evidence="1">
    <location>
        <position position="58"/>
    </location>
</feature>
<comment type="caution">
    <text evidence="1">The sequence shown here is derived from an EMBL/GenBank/DDBJ whole genome shotgun (WGS) entry which is preliminary data.</text>
</comment>
<evidence type="ECO:0000313" key="1">
    <source>
        <dbReference type="EMBL" id="GAF85633.1"/>
    </source>
</evidence>
<reference evidence="1" key="1">
    <citation type="journal article" date="2014" name="Front. Microbiol.">
        <title>High frequency of phylogenetically diverse reductive dehalogenase-homologous genes in deep subseafloor sedimentary metagenomes.</title>
        <authorList>
            <person name="Kawai M."/>
            <person name="Futagami T."/>
            <person name="Toyoda A."/>
            <person name="Takaki Y."/>
            <person name="Nishi S."/>
            <person name="Hori S."/>
            <person name="Arai W."/>
            <person name="Tsubouchi T."/>
            <person name="Morono Y."/>
            <person name="Uchiyama I."/>
            <person name="Ito T."/>
            <person name="Fujiyama A."/>
            <person name="Inagaki F."/>
            <person name="Takami H."/>
        </authorList>
    </citation>
    <scope>NUCLEOTIDE SEQUENCE</scope>
    <source>
        <strain evidence="1">Expedition CK06-06</strain>
    </source>
</reference>
<organism evidence="1">
    <name type="scientific">marine sediment metagenome</name>
    <dbReference type="NCBI Taxonomy" id="412755"/>
    <lineage>
        <taxon>unclassified sequences</taxon>
        <taxon>metagenomes</taxon>
        <taxon>ecological metagenomes</taxon>
    </lineage>
</organism>
<name>X0SWR1_9ZZZZ</name>
<sequence length="58" mass="6539">MGIRKIEDEIDLREAMKKKAAELKLKDMEAKAATENFTKERLTELAKAHGVILALTPE</sequence>
<proteinExistence type="predicted"/>
<dbReference type="AlphaFoldDB" id="X0SWR1"/>
<gene>
    <name evidence="1" type="ORF">S01H1_02342</name>
</gene>
<protein>
    <submittedName>
        <fullName evidence="1">Uncharacterized protein</fullName>
    </submittedName>
</protein>